<keyword evidence="4" id="KW-1185">Reference proteome</keyword>
<dbReference type="Proteomes" id="UP001301769">
    <property type="component" value="Unassembled WGS sequence"/>
</dbReference>
<protein>
    <submittedName>
        <fullName evidence="3">Heterokaryon incompatibility protein-domain-containing protein</fullName>
    </submittedName>
</protein>
<feature type="domain" description="DUF8212" evidence="2">
    <location>
        <begin position="160"/>
        <end position="188"/>
    </location>
</feature>
<dbReference type="AlphaFoldDB" id="A0AAN6XTY3"/>
<feature type="non-terminal residue" evidence="3">
    <location>
        <position position="1"/>
    </location>
</feature>
<feature type="domain" description="Heterokaryon incompatibility" evidence="1">
    <location>
        <begin position="9"/>
        <end position="105"/>
    </location>
</feature>
<comment type="caution">
    <text evidence="3">The sequence shown here is derived from an EMBL/GenBank/DDBJ whole genome shotgun (WGS) entry which is preliminary data.</text>
</comment>
<dbReference type="InterPro" id="IPR058525">
    <property type="entry name" value="DUF8212"/>
</dbReference>
<gene>
    <name evidence="3" type="ORF">QBC37DRAFT_407028</name>
</gene>
<organism evidence="3 4">
    <name type="scientific">Rhypophila decipiens</name>
    <dbReference type="NCBI Taxonomy" id="261697"/>
    <lineage>
        <taxon>Eukaryota</taxon>
        <taxon>Fungi</taxon>
        <taxon>Dikarya</taxon>
        <taxon>Ascomycota</taxon>
        <taxon>Pezizomycotina</taxon>
        <taxon>Sordariomycetes</taxon>
        <taxon>Sordariomycetidae</taxon>
        <taxon>Sordariales</taxon>
        <taxon>Naviculisporaceae</taxon>
        <taxon>Rhypophila</taxon>
    </lineage>
</organism>
<dbReference type="EMBL" id="MU858390">
    <property type="protein sequence ID" value="KAK4206535.1"/>
    <property type="molecule type" value="Genomic_DNA"/>
</dbReference>
<proteinExistence type="predicted"/>
<accession>A0AAN6XTY3</accession>
<evidence type="ECO:0000313" key="3">
    <source>
        <dbReference type="EMBL" id="KAK4206535.1"/>
    </source>
</evidence>
<dbReference type="Pfam" id="PF26640">
    <property type="entry name" value="DUF8212"/>
    <property type="match status" value="1"/>
</dbReference>
<dbReference type="PANTHER" id="PTHR10622:SF10">
    <property type="entry name" value="HET DOMAIN-CONTAINING PROTEIN"/>
    <property type="match status" value="1"/>
</dbReference>
<sequence length="202" mass="23000">EVAEANEPYAILSHRWETDEVSFRGFQNTEKREKQAGFRKIELACQEALQDGIGFVWVDTCCIDKASSAELSEAINSMFNWYHKATVCYAYLSDAEDLDSTFFESKCLILRGETPIQQISIAKRMSWAARRETTRPEDTAYCLMGIFDVNMPMLYGEGPKAFIRLQEEILRDSEDQSLFAWTASEESAKQAPYRGLFALSPA</sequence>
<dbReference type="Pfam" id="PF06985">
    <property type="entry name" value="HET"/>
    <property type="match status" value="1"/>
</dbReference>
<name>A0AAN6XTY3_9PEZI</name>
<evidence type="ECO:0000259" key="2">
    <source>
        <dbReference type="Pfam" id="PF26640"/>
    </source>
</evidence>
<dbReference type="InterPro" id="IPR010730">
    <property type="entry name" value="HET"/>
</dbReference>
<evidence type="ECO:0000259" key="1">
    <source>
        <dbReference type="Pfam" id="PF06985"/>
    </source>
</evidence>
<reference evidence="3" key="2">
    <citation type="submission" date="2023-05" db="EMBL/GenBank/DDBJ databases">
        <authorList>
            <consortium name="Lawrence Berkeley National Laboratory"/>
            <person name="Steindorff A."/>
            <person name="Hensen N."/>
            <person name="Bonometti L."/>
            <person name="Westerberg I."/>
            <person name="Brannstrom I.O."/>
            <person name="Guillou S."/>
            <person name="Cros-Aarteil S."/>
            <person name="Calhoun S."/>
            <person name="Haridas S."/>
            <person name="Kuo A."/>
            <person name="Mondo S."/>
            <person name="Pangilinan J."/>
            <person name="Riley R."/>
            <person name="Labutti K."/>
            <person name="Andreopoulos B."/>
            <person name="Lipzen A."/>
            <person name="Chen C."/>
            <person name="Yanf M."/>
            <person name="Daum C."/>
            <person name="Ng V."/>
            <person name="Clum A."/>
            <person name="Ohm R."/>
            <person name="Martin F."/>
            <person name="Silar P."/>
            <person name="Natvig D."/>
            <person name="Lalanne C."/>
            <person name="Gautier V."/>
            <person name="Ament-Velasquez S.L."/>
            <person name="Kruys A."/>
            <person name="Hutchinson M.I."/>
            <person name="Powell A.J."/>
            <person name="Barry K."/>
            <person name="Miller A.N."/>
            <person name="Grigoriev I.V."/>
            <person name="Debuchy R."/>
            <person name="Gladieux P."/>
            <person name="Thoren M.H."/>
            <person name="Johannesson H."/>
        </authorList>
    </citation>
    <scope>NUCLEOTIDE SEQUENCE</scope>
    <source>
        <strain evidence="3">PSN293</strain>
    </source>
</reference>
<reference evidence="3" key="1">
    <citation type="journal article" date="2023" name="Mol. Phylogenet. Evol.">
        <title>Genome-scale phylogeny and comparative genomics of the fungal order Sordariales.</title>
        <authorList>
            <person name="Hensen N."/>
            <person name="Bonometti L."/>
            <person name="Westerberg I."/>
            <person name="Brannstrom I.O."/>
            <person name="Guillou S."/>
            <person name="Cros-Aarteil S."/>
            <person name="Calhoun S."/>
            <person name="Haridas S."/>
            <person name="Kuo A."/>
            <person name="Mondo S."/>
            <person name="Pangilinan J."/>
            <person name="Riley R."/>
            <person name="LaButti K."/>
            <person name="Andreopoulos B."/>
            <person name="Lipzen A."/>
            <person name="Chen C."/>
            <person name="Yan M."/>
            <person name="Daum C."/>
            <person name="Ng V."/>
            <person name="Clum A."/>
            <person name="Steindorff A."/>
            <person name="Ohm R.A."/>
            <person name="Martin F."/>
            <person name="Silar P."/>
            <person name="Natvig D.O."/>
            <person name="Lalanne C."/>
            <person name="Gautier V."/>
            <person name="Ament-Velasquez S.L."/>
            <person name="Kruys A."/>
            <person name="Hutchinson M.I."/>
            <person name="Powell A.J."/>
            <person name="Barry K."/>
            <person name="Miller A.N."/>
            <person name="Grigoriev I.V."/>
            <person name="Debuchy R."/>
            <person name="Gladieux P."/>
            <person name="Hiltunen Thoren M."/>
            <person name="Johannesson H."/>
        </authorList>
    </citation>
    <scope>NUCLEOTIDE SEQUENCE</scope>
    <source>
        <strain evidence="3">PSN293</strain>
    </source>
</reference>
<dbReference type="PANTHER" id="PTHR10622">
    <property type="entry name" value="HET DOMAIN-CONTAINING PROTEIN"/>
    <property type="match status" value="1"/>
</dbReference>
<evidence type="ECO:0000313" key="4">
    <source>
        <dbReference type="Proteomes" id="UP001301769"/>
    </source>
</evidence>